<comment type="caution">
    <text evidence="7">The sequence shown here is derived from an EMBL/GenBank/DDBJ whole genome shotgun (WGS) entry which is preliminary data.</text>
</comment>
<evidence type="ECO:0000313" key="7">
    <source>
        <dbReference type="EMBL" id="MDQ0517405.1"/>
    </source>
</evidence>
<organism evidence="7 8">
    <name type="scientific">Kaistia geumhonensis</name>
    <dbReference type="NCBI Taxonomy" id="410839"/>
    <lineage>
        <taxon>Bacteria</taxon>
        <taxon>Pseudomonadati</taxon>
        <taxon>Pseudomonadota</taxon>
        <taxon>Alphaproteobacteria</taxon>
        <taxon>Hyphomicrobiales</taxon>
        <taxon>Kaistiaceae</taxon>
        <taxon>Kaistia</taxon>
    </lineage>
</organism>
<evidence type="ECO:0000256" key="4">
    <source>
        <dbReference type="ARBA" id="ARBA00022989"/>
    </source>
</evidence>
<dbReference type="Proteomes" id="UP001223743">
    <property type="component" value="Unassembled WGS sequence"/>
</dbReference>
<comment type="subcellular location">
    <subcellularLocation>
        <location evidence="1">Membrane</location>
        <topology evidence="1">Multi-pass membrane protein</topology>
    </subcellularLocation>
</comment>
<feature type="transmembrane region" description="Helical" evidence="6">
    <location>
        <begin position="32"/>
        <end position="55"/>
    </location>
</feature>
<proteinExistence type="inferred from homology"/>
<comment type="similarity">
    <text evidence="2 6">Belongs to the BI1 family.</text>
</comment>
<reference evidence="7 8" key="1">
    <citation type="submission" date="2023-07" db="EMBL/GenBank/DDBJ databases">
        <title>Genomic Encyclopedia of Type Strains, Phase IV (KMG-IV): sequencing the most valuable type-strain genomes for metagenomic binning, comparative biology and taxonomic classification.</title>
        <authorList>
            <person name="Goeker M."/>
        </authorList>
    </citation>
    <scope>NUCLEOTIDE SEQUENCE [LARGE SCALE GENOMIC DNA]</scope>
    <source>
        <strain evidence="7 8">B1-1</strain>
    </source>
</reference>
<keyword evidence="5 6" id="KW-0472">Membrane</keyword>
<dbReference type="InterPro" id="IPR006214">
    <property type="entry name" value="Bax_inhibitor_1-related"/>
</dbReference>
<feature type="transmembrane region" description="Helical" evidence="6">
    <location>
        <begin position="161"/>
        <end position="179"/>
    </location>
</feature>
<keyword evidence="8" id="KW-1185">Reference proteome</keyword>
<feature type="transmembrane region" description="Helical" evidence="6">
    <location>
        <begin position="224"/>
        <end position="246"/>
    </location>
</feature>
<evidence type="ECO:0000256" key="2">
    <source>
        <dbReference type="ARBA" id="ARBA00010350"/>
    </source>
</evidence>
<feature type="transmembrane region" description="Helical" evidence="6">
    <location>
        <begin position="133"/>
        <end position="149"/>
    </location>
</feature>
<accession>A0ABU0M8U9</accession>
<sequence length="250" mass="27001">MADFDNRVSPFGAARAETGVIDQGLRTHMLQVYNYMAIGLLITAAASIGMFKLAFVETGGALQPTALGQVLFGSPLMWVIVFAPVVLVFVLSFGIQRMSVGAAQFTFWVYSALMGVSLTTIFVMYTAQSITQVFFISAATFGAMSLYGYTTKRDLTGMGSFLFMGLIGIVIASIVNIFLGSSGLGFAISVLGVLIFTGLTAYDTQKIKEMYYAGDDGTVAGRKAIMGALTLYLDFINLFLMLLRLFGDRR</sequence>
<dbReference type="Pfam" id="PF01027">
    <property type="entry name" value="Bax1-I"/>
    <property type="match status" value="1"/>
</dbReference>
<keyword evidence="3 6" id="KW-0812">Transmembrane</keyword>
<feature type="transmembrane region" description="Helical" evidence="6">
    <location>
        <begin position="107"/>
        <end position="127"/>
    </location>
</feature>
<evidence type="ECO:0000256" key="5">
    <source>
        <dbReference type="ARBA" id="ARBA00023136"/>
    </source>
</evidence>
<evidence type="ECO:0000256" key="3">
    <source>
        <dbReference type="ARBA" id="ARBA00022692"/>
    </source>
</evidence>
<gene>
    <name evidence="7" type="ORF">QO015_003018</name>
</gene>
<evidence type="ECO:0000256" key="1">
    <source>
        <dbReference type="ARBA" id="ARBA00004141"/>
    </source>
</evidence>
<feature type="transmembrane region" description="Helical" evidence="6">
    <location>
        <begin position="75"/>
        <end position="95"/>
    </location>
</feature>
<dbReference type="CDD" id="cd10432">
    <property type="entry name" value="BI-1-like_bacterial"/>
    <property type="match status" value="1"/>
</dbReference>
<dbReference type="RefSeq" id="WP_266278421.1">
    <property type="nucleotide sequence ID" value="NZ_JAPKNF010000001.1"/>
</dbReference>
<name>A0ABU0M8U9_9HYPH</name>
<evidence type="ECO:0000313" key="8">
    <source>
        <dbReference type="Proteomes" id="UP001223743"/>
    </source>
</evidence>
<protein>
    <submittedName>
        <fullName evidence="7">FtsH-binding integral membrane protein</fullName>
    </submittedName>
</protein>
<feature type="transmembrane region" description="Helical" evidence="6">
    <location>
        <begin position="185"/>
        <end position="203"/>
    </location>
</feature>
<dbReference type="PANTHER" id="PTHR23291:SF50">
    <property type="entry name" value="PROTEIN LIFEGUARD 4"/>
    <property type="match status" value="1"/>
</dbReference>
<dbReference type="EMBL" id="JAUSWJ010000001">
    <property type="protein sequence ID" value="MDQ0517405.1"/>
    <property type="molecule type" value="Genomic_DNA"/>
</dbReference>
<evidence type="ECO:0000256" key="6">
    <source>
        <dbReference type="RuleBase" id="RU004379"/>
    </source>
</evidence>
<keyword evidence="4 6" id="KW-1133">Transmembrane helix</keyword>
<dbReference type="PANTHER" id="PTHR23291">
    <property type="entry name" value="BAX INHIBITOR-RELATED"/>
    <property type="match status" value="1"/>
</dbReference>